<dbReference type="Pfam" id="PF23803">
    <property type="entry name" value="Phage_TAC_17"/>
    <property type="match status" value="1"/>
</dbReference>
<accession>A0A8S5LUW1</accession>
<protein>
    <recommendedName>
        <fullName evidence="2">Phage protein</fullName>
    </recommendedName>
</protein>
<evidence type="ECO:0008006" key="2">
    <source>
        <dbReference type="Google" id="ProtNLM"/>
    </source>
</evidence>
<dbReference type="InterPro" id="IPR057005">
    <property type="entry name" value="Phage_TAC_17"/>
</dbReference>
<organism evidence="1">
    <name type="scientific">Siphoviridae sp. ctMsr1</name>
    <dbReference type="NCBI Taxonomy" id="2826264"/>
    <lineage>
        <taxon>Viruses</taxon>
        <taxon>Duplodnaviria</taxon>
        <taxon>Heunggongvirae</taxon>
        <taxon>Uroviricota</taxon>
        <taxon>Caudoviricetes</taxon>
    </lineage>
</organism>
<dbReference type="EMBL" id="BK014744">
    <property type="protein sequence ID" value="DAD73822.1"/>
    <property type="molecule type" value="Genomic_DNA"/>
</dbReference>
<proteinExistence type="predicted"/>
<reference evidence="1" key="1">
    <citation type="journal article" date="2021" name="Proc. Natl. Acad. Sci. U.S.A.">
        <title>A Catalog of Tens of Thousands of Viruses from Human Metagenomes Reveals Hidden Associations with Chronic Diseases.</title>
        <authorList>
            <person name="Tisza M.J."/>
            <person name="Buck C.B."/>
        </authorList>
    </citation>
    <scope>NUCLEOTIDE SEQUENCE</scope>
    <source>
        <strain evidence="1">CtMsr1</strain>
    </source>
</reference>
<evidence type="ECO:0000313" key="1">
    <source>
        <dbReference type="EMBL" id="DAD73822.1"/>
    </source>
</evidence>
<sequence>MLKKSITYVDYNGVERTEDFYFNLSNAETLGYINSERGGVEAFIIKAVETEDNVKLWNIWSDFIARCYGEKSDDGRRFIKSKELSEAFMQTEAFSNLMLELLSDKDGTVAADFVNAVVADVKKDPNKKALIDGFRVVK</sequence>
<name>A0A8S5LUW1_9CAUD</name>